<evidence type="ECO:0000313" key="1">
    <source>
        <dbReference type="EMBL" id="QBJ02712.1"/>
    </source>
</evidence>
<name>A0A481W4W9_9CAUD</name>
<gene>
    <name evidence="1" type="ORF">PSA21_186</name>
</gene>
<dbReference type="Proteomes" id="UP000294134">
    <property type="component" value="Segment"/>
</dbReference>
<accession>A0A481W4W9</accession>
<reference evidence="1 2" key="1">
    <citation type="submission" date="2019-02" db="EMBL/GenBank/DDBJ databases">
        <authorList>
            <person name="Frampton R.A."/>
            <person name="Wojtus J.K."/>
            <person name="Fineran P.C."/>
            <person name="Hendrickson H.L."/>
        </authorList>
    </citation>
    <scope>NUCLEOTIDE SEQUENCE [LARGE SCALE GENOMIC DNA]</scope>
</reference>
<dbReference type="EMBL" id="MK552327">
    <property type="protein sequence ID" value="QBJ02712.1"/>
    <property type="molecule type" value="Genomic_DNA"/>
</dbReference>
<keyword evidence="2" id="KW-1185">Reference proteome</keyword>
<proteinExistence type="predicted"/>
<protein>
    <submittedName>
        <fullName evidence="1">Virion structural protein</fullName>
    </submittedName>
</protein>
<evidence type="ECO:0000313" key="2">
    <source>
        <dbReference type="Proteomes" id="UP000294134"/>
    </source>
</evidence>
<sequence>MANTIVQYPLDLTGTNPNNLVGSEEHLLVSISGFPYRIITMEHGGFYSKSLKVFDEAYNPLRPNVDYIWTYRHKNLSERTGRDIASAIVFINHALQGKVILQAQMVGGDLAYSFTVVSDYIAFYNSNPHVPTINDYIGAEPIWAPGELANERWGLDKFQPFNNELENIRRALTVGAVNAETDFRTEVKDRYDVFMARFNDRLERHIADKNDPHQVNPDQVGLGVVQNYPLATQATAAAGSSNVQYLTPSLAHYTIGQAPTIALNAHINLRPADPHDTTPAQINADSKSVQTQRLAQYHNKTDTVDNTAAINWNGSLIDVDTYRQIVRSNLDTSTFPRGILEPNQLTYGTAGPTKLLRGDGTWADVAQLQPEYGATEESKIIQLSRQPSTATALNILNTTYNNLAVAPVGTIAFYTLRVYQQQGNGNGSSTNTHTFQYAAARTNSGWVTV</sequence>
<organism evidence="1 2">
    <name type="scientific">Pseudomonas phage Psa21</name>
    <dbReference type="NCBI Taxonomy" id="2530023"/>
    <lineage>
        <taxon>Viruses</taxon>
        <taxon>Duplodnaviria</taxon>
        <taxon>Heunggongvirae</taxon>
        <taxon>Uroviricota</taxon>
        <taxon>Caudoviricetes</taxon>
        <taxon>Chimalliviridae</taxon>
        <taxon>Tepukevirus</taxon>
        <taxon>Tepukevirus Psa21</taxon>
    </lineage>
</organism>